<keyword evidence="1" id="KW-0812">Transmembrane</keyword>
<proteinExistence type="predicted"/>
<feature type="transmembrane region" description="Helical" evidence="1">
    <location>
        <begin position="160"/>
        <end position="178"/>
    </location>
</feature>
<feature type="transmembrane region" description="Helical" evidence="1">
    <location>
        <begin position="213"/>
        <end position="234"/>
    </location>
</feature>
<reference evidence="3" key="2">
    <citation type="submission" date="2011-02" db="EMBL/GenBank/DDBJ databases">
        <title>The complete genome of Fluviicola taffensis DSM 16823.</title>
        <authorList>
            <consortium name="US DOE Joint Genome Institute (JGI-PGF)"/>
            <person name="Lucas S."/>
            <person name="Copeland A."/>
            <person name="Lapidus A."/>
            <person name="Bruce D."/>
            <person name="Goodwin L."/>
            <person name="Pitluck S."/>
            <person name="Kyrpides N."/>
            <person name="Mavromatis K."/>
            <person name="Ivanova N."/>
            <person name="Mikhailova N."/>
            <person name="Pagani I."/>
            <person name="Chertkov O."/>
            <person name="Detter J.C."/>
            <person name="Han C."/>
            <person name="Tapia R."/>
            <person name="Land M."/>
            <person name="Hauser L."/>
            <person name="Markowitz V."/>
            <person name="Cheng J.-F."/>
            <person name="Hugenholtz P."/>
            <person name="Woyke T."/>
            <person name="Wu D."/>
            <person name="Tindall B."/>
            <person name="Pomrenke H.G."/>
            <person name="Brambilla E."/>
            <person name="Klenk H.-P."/>
            <person name="Eisen J.A."/>
        </authorList>
    </citation>
    <scope>NUCLEOTIDE SEQUENCE [LARGE SCALE GENOMIC DNA]</scope>
    <source>
        <strain evidence="3">DSM 16823 / RW262 / RW262</strain>
    </source>
</reference>
<dbReference type="eggNOG" id="ENOG5032E4J">
    <property type="taxonomic scope" value="Bacteria"/>
</dbReference>
<feature type="transmembrane region" description="Helical" evidence="1">
    <location>
        <begin position="12"/>
        <end position="28"/>
    </location>
</feature>
<evidence type="ECO:0000256" key="1">
    <source>
        <dbReference type="SAM" id="Phobius"/>
    </source>
</evidence>
<sequence length="633" mass="73355">MFEVSEFQKKIIYYVGLSIIIILSYSLYSSTNYPFLNSDDGLNILMAHYYKLPEDHYCWGQDRGGTIIPLISQFFIKVFGYSAIRSVSLTNYLILILGYIGFSSILQKRSTKLLFACILFLPFQRFIDITRYPIGVQYSFIAFSIYLIKKLNFSQHSFFYWKNHLLLIAITLLFGISIWASDLAIPSISLLLLAILAHHIYRTRSMKIRPEVWFYLIIGSFTCTRFIVYAKAYATQKTENFSSINQFDDILNGLIIVKNAIWDFLAFRDESYFMGLYAWSVIIIVGLLILFLVQKKIKIQKNQEKWLLYFLFDFIGILGVIFLSHWVFLNGMGNRYFIGTYIACSMIILILFEHVELSKLKKIAFNVFVGLTVLIGTVSTIHLNKYLRPEGLKPAAETAREFDRLGKIGIIADYWWAFRAASPNPDQIKATPNDLSPIRKQMIVDDVLAQKKIYLIRDAWMDKFPDTVRQFGFTLLKSGKEFFLGGGHICRYKRLPITQTIKIPQLLSEYIATENNQKIVRLKPDLKNKSEKIIAYGPYITLPPGNYTVRYHIKAIGEKSDQYLGVINIGANNPQETLLNEQVFESEMNDDYNYYTVKIKTSQFMRGVEFRFINNSNLTKTLSIDHIELIEEN</sequence>
<dbReference type="OrthoDB" id="1492504at2"/>
<keyword evidence="1" id="KW-1133">Transmembrane helix</keyword>
<dbReference type="EMBL" id="CP002542">
    <property type="protein sequence ID" value="AEA44477.1"/>
    <property type="molecule type" value="Genomic_DNA"/>
</dbReference>
<feature type="transmembrane region" description="Helical" evidence="1">
    <location>
        <begin position="78"/>
        <end position="102"/>
    </location>
</feature>
<feature type="transmembrane region" description="Helical" evidence="1">
    <location>
        <begin position="306"/>
        <end position="328"/>
    </location>
</feature>
<keyword evidence="3" id="KW-1185">Reference proteome</keyword>
<accession>F2IDT5</accession>
<keyword evidence="1" id="KW-0472">Membrane</keyword>
<name>F2IDT5_FLUTR</name>
<evidence type="ECO:0000313" key="3">
    <source>
        <dbReference type="Proteomes" id="UP000007463"/>
    </source>
</evidence>
<organism evidence="2 3">
    <name type="scientific">Fluviicola taffensis (strain DSM 16823 / NCIMB 13979 / RW262)</name>
    <dbReference type="NCBI Taxonomy" id="755732"/>
    <lineage>
        <taxon>Bacteria</taxon>
        <taxon>Pseudomonadati</taxon>
        <taxon>Bacteroidota</taxon>
        <taxon>Flavobacteriia</taxon>
        <taxon>Flavobacteriales</taxon>
        <taxon>Crocinitomicaceae</taxon>
        <taxon>Fluviicola</taxon>
    </lineage>
</organism>
<evidence type="ECO:0008006" key="4">
    <source>
        <dbReference type="Google" id="ProtNLM"/>
    </source>
</evidence>
<evidence type="ECO:0000313" key="2">
    <source>
        <dbReference type="EMBL" id="AEA44477.1"/>
    </source>
</evidence>
<gene>
    <name evidence="2" type="ordered locus">Fluta_2492</name>
</gene>
<dbReference type="HOGENOM" id="CLU_431986_0_0_10"/>
<dbReference type="KEGG" id="fte:Fluta_2492"/>
<reference evidence="2 3" key="1">
    <citation type="journal article" date="2011" name="Stand. Genomic Sci.">
        <title>Complete genome sequence of the gliding freshwater bacterium Fluviicola taffensis type strain (RW262).</title>
        <authorList>
            <person name="Woyke T."/>
            <person name="Chertkov O."/>
            <person name="Lapidus A."/>
            <person name="Nolan M."/>
            <person name="Lucas S."/>
            <person name="Del Rio T.G."/>
            <person name="Tice H."/>
            <person name="Cheng J.F."/>
            <person name="Tapia R."/>
            <person name="Han C."/>
            <person name="Goodwin L."/>
            <person name="Pitluck S."/>
            <person name="Liolios K."/>
            <person name="Pagani I."/>
            <person name="Ivanova N."/>
            <person name="Huntemann M."/>
            <person name="Mavromatis K."/>
            <person name="Mikhailova N."/>
            <person name="Pati A."/>
            <person name="Chen A."/>
            <person name="Palaniappan K."/>
            <person name="Land M."/>
            <person name="Hauser L."/>
            <person name="Brambilla E.M."/>
            <person name="Rohde M."/>
            <person name="Mwirichia R."/>
            <person name="Sikorski J."/>
            <person name="Tindall B.J."/>
            <person name="Goker M."/>
            <person name="Bristow J."/>
            <person name="Eisen J.A."/>
            <person name="Markowitz V."/>
            <person name="Hugenholtz P."/>
            <person name="Klenk H.P."/>
            <person name="Kyrpides N.C."/>
        </authorList>
    </citation>
    <scope>NUCLEOTIDE SEQUENCE [LARGE SCALE GENOMIC DNA]</scope>
    <source>
        <strain evidence="3">DSM 16823 / RW262 / RW262</strain>
    </source>
</reference>
<feature type="transmembrane region" description="Helical" evidence="1">
    <location>
        <begin position="334"/>
        <end position="352"/>
    </location>
</feature>
<feature type="transmembrane region" description="Helical" evidence="1">
    <location>
        <begin position="364"/>
        <end position="383"/>
    </location>
</feature>
<dbReference type="AlphaFoldDB" id="F2IDT5"/>
<dbReference type="Proteomes" id="UP000007463">
    <property type="component" value="Chromosome"/>
</dbReference>
<feature type="transmembrane region" description="Helical" evidence="1">
    <location>
        <begin position="272"/>
        <end position="294"/>
    </location>
</feature>
<dbReference type="RefSeq" id="WP_013687247.1">
    <property type="nucleotide sequence ID" value="NC_015321.1"/>
</dbReference>
<feature type="transmembrane region" description="Helical" evidence="1">
    <location>
        <begin position="184"/>
        <end position="201"/>
    </location>
</feature>
<protein>
    <recommendedName>
        <fullName evidence="4">Glycosyltransferase RgtA/B/C/D-like domain-containing protein</fullName>
    </recommendedName>
</protein>
<dbReference type="STRING" id="755732.Fluta_2492"/>